<evidence type="ECO:0000256" key="1">
    <source>
        <dbReference type="SAM" id="MobiDB-lite"/>
    </source>
</evidence>
<name>A0A0E9QFY6_ANGAN</name>
<feature type="region of interest" description="Disordered" evidence="1">
    <location>
        <begin position="1"/>
        <end position="31"/>
    </location>
</feature>
<accession>A0A0E9QFY6</accession>
<proteinExistence type="predicted"/>
<feature type="compositionally biased region" description="Basic residues" evidence="1">
    <location>
        <begin position="1"/>
        <end position="12"/>
    </location>
</feature>
<organism evidence="2">
    <name type="scientific">Anguilla anguilla</name>
    <name type="common">European freshwater eel</name>
    <name type="synonym">Muraena anguilla</name>
    <dbReference type="NCBI Taxonomy" id="7936"/>
    <lineage>
        <taxon>Eukaryota</taxon>
        <taxon>Metazoa</taxon>
        <taxon>Chordata</taxon>
        <taxon>Craniata</taxon>
        <taxon>Vertebrata</taxon>
        <taxon>Euteleostomi</taxon>
        <taxon>Actinopterygii</taxon>
        <taxon>Neopterygii</taxon>
        <taxon>Teleostei</taxon>
        <taxon>Anguilliformes</taxon>
        <taxon>Anguillidae</taxon>
        <taxon>Anguilla</taxon>
    </lineage>
</organism>
<evidence type="ECO:0000313" key="2">
    <source>
        <dbReference type="EMBL" id="JAH15225.1"/>
    </source>
</evidence>
<sequence length="31" mass="3492">MDGWKLKFHGSHSGRATMCRSTSVNQSKHCN</sequence>
<feature type="compositionally biased region" description="Polar residues" evidence="1">
    <location>
        <begin position="19"/>
        <end position="31"/>
    </location>
</feature>
<reference evidence="2" key="1">
    <citation type="submission" date="2014-11" db="EMBL/GenBank/DDBJ databases">
        <authorList>
            <person name="Amaro Gonzalez C."/>
        </authorList>
    </citation>
    <scope>NUCLEOTIDE SEQUENCE</scope>
</reference>
<dbReference type="EMBL" id="GBXM01093352">
    <property type="protein sequence ID" value="JAH15225.1"/>
    <property type="molecule type" value="Transcribed_RNA"/>
</dbReference>
<reference evidence="2" key="2">
    <citation type="journal article" date="2015" name="Fish Shellfish Immunol.">
        <title>Early steps in the European eel (Anguilla anguilla)-Vibrio vulnificus interaction in the gills: Role of the RtxA13 toxin.</title>
        <authorList>
            <person name="Callol A."/>
            <person name="Pajuelo D."/>
            <person name="Ebbesson L."/>
            <person name="Teles M."/>
            <person name="MacKenzie S."/>
            <person name="Amaro C."/>
        </authorList>
    </citation>
    <scope>NUCLEOTIDE SEQUENCE</scope>
</reference>
<protein>
    <submittedName>
        <fullName evidence="2">Uncharacterized protein</fullName>
    </submittedName>
</protein>
<dbReference type="AlphaFoldDB" id="A0A0E9QFY6"/>